<name>A0A3L8NZC2_9ACTN</name>
<protein>
    <submittedName>
        <fullName evidence="6">Tryptophan-rich sensory protein</fullName>
    </submittedName>
</protein>
<dbReference type="PIRSF" id="PIRSF005859">
    <property type="entry name" value="PBR"/>
    <property type="match status" value="1"/>
</dbReference>
<evidence type="ECO:0000256" key="4">
    <source>
        <dbReference type="ARBA" id="ARBA00022989"/>
    </source>
</evidence>
<dbReference type="GO" id="GO:0033013">
    <property type="term" value="P:tetrapyrrole metabolic process"/>
    <property type="evidence" value="ECO:0007669"/>
    <property type="project" value="UniProtKB-ARBA"/>
</dbReference>
<evidence type="ECO:0000256" key="3">
    <source>
        <dbReference type="ARBA" id="ARBA00022692"/>
    </source>
</evidence>
<keyword evidence="7" id="KW-1185">Reference proteome</keyword>
<dbReference type="Gene3D" id="1.20.1260.100">
    <property type="entry name" value="TspO/MBR protein"/>
    <property type="match status" value="1"/>
</dbReference>
<comment type="caution">
    <text evidence="6">The sequence shown here is derived from an EMBL/GenBank/DDBJ whole genome shotgun (WGS) entry which is preliminary data.</text>
</comment>
<dbReference type="RefSeq" id="WP_121807636.1">
    <property type="nucleotide sequence ID" value="NZ_RDBE01000010.1"/>
</dbReference>
<organism evidence="6 7">
    <name type="scientific">Nocardioides mangrovicus</name>
    <dbReference type="NCBI Taxonomy" id="2478913"/>
    <lineage>
        <taxon>Bacteria</taxon>
        <taxon>Bacillati</taxon>
        <taxon>Actinomycetota</taxon>
        <taxon>Actinomycetes</taxon>
        <taxon>Propionibacteriales</taxon>
        <taxon>Nocardioidaceae</taxon>
        <taxon>Nocardioides</taxon>
    </lineage>
</organism>
<reference evidence="6 7" key="1">
    <citation type="submission" date="2018-10" db="EMBL/GenBank/DDBJ databases">
        <title>Marmoricola sp. 4Q3S-7 whole genome shotgun sequence.</title>
        <authorList>
            <person name="Li F."/>
        </authorList>
    </citation>
    <scope>NUCLEOTIDE SEQUENCE [LARGE SCALE GENOMIC DNA]</scope>
    <source>
        <strain evidence="6 7">4Q3S-7</strain>
    </source>
</reference>
<evidence type="ECO:0000313" key="6">
    <source>
        <dbReference type="EMBL" id="RLV48131.1"/>
    </source>
</evidence>
<dbReference type="PANTHER" id="PTHR10057">
    <property type="entry name" value="PERIPHERAL-TYPE BENZODIAZEPINE RECEPTOR"/>
    <property type="match status" value="1"/>
</dbReference>
<dbReference type="PANTHER" id="PTHR10057:SF0">
    <property type="entry name" value="TRANSLOCATOR PROTEIN"/>
    <property type="match status" value="1"/>
</dbReference>
<dbReference type="OrthoDB" id="9795496at2"/>
<evidence type="ECO:0000256" key="5">
    <source>
        <dbReference type="ARBA" id="ARBA00023136"/>
    </source>
</evidence>
<evidence type="ECO:0000256" key="2">
    <source>
        <dbReference type="ARBA" id="ARBA00007524"/>
    </source>
</evidence>
<comment type="similarity">
    <text evidence="2">Belongs to the TspO/BZRP family.</text>
</comment>
<accession>A0A3L8NZC2</accession>
<dbReference type="InterPro" id="IPR004307">
    <property type="entry name" value="TspO_MBR"/>
</dbReference>
<keyword evidence="3" id="KW-0812">Transmembrane</keyword>
<evidence type="ECO:0000313" key="7">
    <source>
        <dbReference type="Proteomes" id="UP000281708"/>
    </source>
</evidence>
<keyword evidence="4" id="KW-1133">Transmembrane helix</keyword>
<dbReference type="Pfam" id="PF03073">
    <property type="entry name" value="TspO_MBR"/>
    <property type="match status" value="1"/>
</dbReference>
<dbReference type="InterPro" id="IPR038330">
    <property type="entry name" value="TspO/MBR-related_sf"/>
</dbReference>
<dbReference type="CDD" id="cd15904">
    <property type="entry name" value="TSPO_MBR"/>
    <property type="match status" value="1"/>
</dbReference>
<dbReference type="Proteomes" id="UP000281708">
    <property type="component" value="Unassembled WGS sequence"/>
</dbReference>
<dbReference type="AlphaFoldDB" id="A0A3L8NZC2"/>
<dbReference type="GO" id="GO:0016020">
    <property type="term" value="C:membrane"/>
    <property type="evidence" value="ECO:0007669"/>
    <property type="project" value="UniProtKB-SubCell"/>
</dbReference>
<sequence length="150" mass="16667">MSLRRNVVPVVLGAVVGGLGVRPTSRWYRALDKPRWNPPNAVFGPVWTALYALTAYGTARAMERGTAAQVRGIERALWTNMALNAGWCWLFFTAERPRLALAEILALDASTADLLRRLREVDPTAHHLVAPYLAWNSFATALNAEIARRN</sequence>
<dbReference type="FunFam" id="1.20.1260.100:FF:000001">
    <property type="entry name" value="translocator protein 2"/>
    <property type="match status" value="1"/>
</dbReference>
<keyword evidence="5" id="KW-0472">Membrane</keyword>
<comment type="subcellular location">
    <subcellularLocation>
        <location evidence="1">Membrane</location>
        <topology evidence="1">Multi-pass membrane protein</topology>
    </subcellularLocation>
</comment>
<dbReference type="EMBL" id="RDBE01000010">
    <property type="protein sequence ID" value="RLV48131.1"/>
    <property type="molecule type" value="Genomic_DNA"/>
</dbReference>
<gene>
    <name evidence="6" type="ORF">D9V37_18810</name>
</gene>
<evidence type="ECO:0000256" key="1">
    <source>
        <dbReference type="ARBA" id="ARBA00004141"/>
    </source>
</evidence>
<proteinExistence type="inferred from homology"/>